<dbReference type="GO" id="GO:0034040">
    <property type="term" value="F:ATPase-coupled lipid transmembrane transporter activity"/>
    <property type="evidence" value="ECO:0007669"/>
    <property type="project" value="TreeGrafter"/>
</dbReference>
<dbReference type="PANTHER" id="PTHR24221">
    <property type="entry name" value="ATP-BINDING CASSETTE SUB-FAMILY B"/>
    <property type="match status" value="1"/>
</dbReference>
<keyword evidence="11" id="KW-1185">Reference proteome</keyword>
<dbReference type="NCBIfam" id="TIGR02868">
    <property type="entry name" value="CydC"/>
    <property type="match status" value="1"/>
</dbReference>
<accession>A0A561E6M5</accession>
<feature type="transmembrane region" description="Helical" evidence="7">
    <location>
        <begin position="713"/>
        <end position="730"/>
    </location>
</feature>
<keyword evidence="5 7" id="KW-1133">Transmembrane helix</keyword>
<dbReference type="InterPro" id="IPR003593">
    <property type="entry name" value="AAA+_ATPase"/>
</dbReference>
<dbReference type="PROSITE" id="PS50893">
    <property type="entry name" value="ABC_TRANSPORTER_2"/>
    <property type="match status" value="2"/>
</dbReference>
<evidence type="ECO:0000259" key="8">
    <source>
        <dbReference type="PROSITE" id="PS50893"/>
    </source>
</evidence>
<dbReference type="Pfam" id="PF00664">
    <property type="entry name" value="ABC_membrane"/>
    <property type="match status" value="1"/>
</dbReference>
<dbReference type="SUPFAM" id="SSF52540">
    <property type="entry name" value="P-loop containing nucleoside triphosphate hydrolases"/>
    <property type="match status" value="2"/>
</dbReference>
<comment type="caution">
    <text evidence="10">The sequence shown here is derived from an EMBL/GenBank/DDBJ whole genome shotgun (WGS) entry which is preliminary data.</text>
</comment>
<reference evidence="10 11" key="1">
    <citation type="submission" date="2019-06" db="EMBL/GenBank/DDBJ databases">
        <title>Sequencing the genomes of 1000 actinobacteria strains.</title>
        <authorList>
            <person name="Klenk H.-P."/>
        </authorList>
    </citation>
    <scope>NUCLEOTIDE SEQUENCE [LARGE SCALE GENOMIC DNA]</scope>
    <source>
        <strain evidence="10 11">DSM 19560</strain>
    </source>
</reference>
<feature type="transmembrane region" description="Helical" evidence="7">
    <location>
        <begin position="21"/>
        <end position="48"/>
    </location>
</feature>
<organism evidence="10 11">
    <name type="scientific">Rudaeicoccus suwonensis</name>
    <dbReference type="NCBI Taxonomy" id="657409"/>
    <lineage>
        <taxon>Bacteria</taxon>
        <taxon>Bacillati</taxon>
        <taxon>Actinomycetota</taxon>
        <taxon>Actinomycetes</taxon>
        <taxon>Micrococcales</taxon>
        <taxon>Dermacoccaceae</taxon>
        <taxon>Rudaeicoccus</taxon>
    </lineage>
</organism>
<comment type="subcellular location">
    <subcellularLocation>
        <location evidence="1">Cell membrane</location>
        <topology evidence="1">Multi-pass membrane protein</topology>
    </subcellularLocation>
</comment>
<feature type="domain" description="ABC transporter" evidence="8">
    <location>
        <begin position="339"/>
        <end position="552"/>
    </location>
</feature>
<dbReference type="InterPro" id="IPR027417">
    <property type="entry name" value="P-loop_NTPase"/>
</dbReference>
<dbReference type="CDD" id="cd03228">
    <property type="entry name" value="ABCC_MRP_Like"/>
    <property type="match status" value="1"/>
</dbReference>
<dbReference type="GO" id="GO:0034775">
    <property type="term" value="P:glutathione transmembrane transport"/>
    <property type="evidence" value="ECO:0007669"/>
    <property type="project" value="InterPro"/>
</dbReference>
<dbReference type="CDD" id="cd18584">
    <property type="entry name" value="ABC_6TM_AarD_CydD"/>
    <property type="match status" value="1"/>
</dbReference>
<dbReference type="InterPro" id="IPR003439">
    <property type="entry name" value="ABC_transporter-like_ATP-bd"/>
</dbReference>
<dbReference type="InterPro" id="IPR011527">
    <property type="entry name" value="ABC1_TM_dom"/>
</dbReference>
<dbReference type="InterPro" id="IPR014223">
    <property type="entry name" value="ABC_CydC/D"/>
</dbReference>
<keyword evidence="6 7" id="KW-0472">Membrane</keyword>
<feature type="domain" description="ABC transporter" evidence="8">
    <location>
        <begin position="889"/>
        <end position="1107"/>
    </location>
</feature>
<proteinExistence type="predicted"/>
<dbReference type="EMBL" id="VIVQ01000001">
    <property type="protein sequence ID" value="TWE11269.1"/>
    <property type="molecule type" value="Genomic_DNA"/>
</dbReference>
<dbReference type="GO" id="GO:0016887">
    <property type="term" value="F:ATP hydrolysis activity"/>
    <property type="evidence" value="ECO:0007669"/>
    <property type="project" value="InterPro"/>
</dbReference>
<dbReference type="GO" id="GO:0005886">
    <property type="term" value="C:plasma membrane"/>
    <property type="evidence" value="ECO:0007669"/>
    <property type="project" value="UniProtKB-SubCell"/>
</dbReference>
<evidence type="ECO:0000256" key="3">
    <source>
        <dbReference type="ARBA" id="ARBA00022741"/>
    </source>
</evidence>
<evidence type="ECO:0000256" key="7">
    <source>
        <dbReference type="SAM" id="Phobius"/>
    </source>
</evidence>
<dbReference type="PROSITE" id="PS50929">
    <property type="entry name" value="ABC_TM1F"/>
    <property type="match status" value="2"/>
</dbReference>
<name>A0A561E6M5_9MICO</name>
<feature type="transmembrane region" description="Helical" evidence="7">
    <location>
        <begin position="574"/>
        <end position="597"/>
    </location>
</feature>
<dbReference type="AlphaFoldDB" id="A0A561E6M5"/>
<feature type="transmembrane region" description="Helical" evidence="7">
    <location>
        <begin position="155"/>
        <end position="175"/>
    </location>
</feature>
<dbReference type="PANTHER" id="PTHR24221:SF654">
    <property type="entry name" value="ATP-BINDING CASSETTE SUB-FAMILY B MEMBER 6"/>
    <property type="match status" value="1"/>
</dbReference>
<dbReference type="PROSITE" id="PS00211">
    <property type="entry name" value="ABC_TRANSPORTER_1"/>
    <property type="match status" value="1"/>
</dbReference>
<dbReference type="InterPro" id="IPR036640">
    <property type="entry name" value="ABC1_TM_sf"/>
</dbReference>
<feature type="domain" description="ABC transmembrane type-1" evidence="9">
    <location>
        <begin position="574"/>
        <end position="854"/>
    </location>
</feature>
<feature type="transmembrane region" description="Helical" evidence="7">
    <location>
        <begin position="827"/>
        <end position="853"/>
    </location>
</feature>
<feature type="transmembrane region" description="Helical" evidence="7">
    <location>
        <begin position="686"/>
        <end position="707"/>
    </location>
</feature>
<keyword evidence="2 7" id="KW-0812">Transmembrane</keyword>
<feature type="transmembrane region" description="Helical" evidence="7">
    <location>
        <begin position="268"/>
        <end position="285"/>
    </location>
</feature>
<feature type="transmembrane region" description="Helical" evidence="7">
    <location>
        <begin position="54"/>
        <end position="81"/>
    </location>
</feature>
<keyword evidence="4 10" id="KW-0067">ATP-binding</keyword>
<dbReference type="SUPFAM" id="SSF90123">
    <property type="entry name" value="ABC transporter transmembrane region"/>
    <property type="match status" value="2"/>
</dbReference>
<feature type="transmembrane region" description="Helical" evidence="7">
    <location>
        <begin position="129"/>
        <end position="149"/>
    </location>
</feature>
<dbReference type="Gene3D" id="3.40.50.300">
    <property type="entry name" value="P-loop containing nucleotide triphosphate hydrolases"/>
    <property type="match status" value="2"/>
</dbReference>
<evidence type="ECO:0000259" key="9">
    <source>
        <dbReference type="PROSITE" id="PS50929"/>
    </source>
</evidence>
<evidence type="ECO:0000313" key="11">
    <source>
        <dbReference type="Proteomes" id="UP000318297"/>
    </source>
</evidence>
<dbReference type="GO" id="GO:0045454">
    <property type="term" value="P:cell redox homeostasis"/>
    <property type="evidence" value="ECO:0007669"/>
    <property type="project" value="InterPro"/>
</dbReference>
<dbReference type="Pfam" id="PF00005">
    <property type="entry name" value="ABC_tran"/>
    <property type="match status" value="2"/>
</dbReference>
<feature type="domain" description="ABC transmembrane type-1" evidence="9">
    <location>
        <begin position="20"/>
        <end position="297"/>
    </location>
</feature>
<evidence type="ECO:0000256" key="6">
    <source>
        <dbReference type="ARBA" id="ARBA00023136"/>
    </source>
</evidence>
<dbReference type="InterPro" id="IPR039421">
    <property type="entry name" value="Type_1_exporter"/>
</dbReference>
<protein>
    <submittedName>
        <fullName evidence="10">ATP-binding cassette subfamily C protein CydCD</fullName>
    </submittedName>
</protein>
<evidence type="ECO:0000256" key="4">
    <source>
        <dbReference type="ARBA" id="ARBA00022840"/>
    </source>
</evidence>
<dbReference type="GO" id="GO:0140359">
    <property type="term" value="F:ABC-type transporter activity"/>
    <property type="evidence" value="ECO:0007669"/>
    <property type="project" value="InterPro"/>
</dbReference>
<evidence type="ECO:0000256" key="5">
    <source>
        <dbReference type="ARBA" id="ARBA00022989"/>
    </source>
</evidence>
<dbReference type="GO" id="GO:0005524">
    <property type="term" value="F:ATP binding"/>
    <property type="evidence" value="ECO:0007669"/>
    <property type="project" value="UniProtKB-KW"/>
</dbReference>
<feature type="transmembrane region" description="Helical" evidence="7">
    <location>
        <begin position="793"/>
        <end position="815"/>
    </location>
</feature>
<sequence length="1108" mass="116633">MRPFDPALLRAEPATRRPLAALGVLGVVSGVLAIAQAISIAALVVAVVRGHSLLTPAVVVLVVLALRGVVAGCTESVAAWAGSRVAGLVRRSALARWLAQPVDERPDETVMLTRSTQGAQAIEPYVARYLPALVAAAVVPVLVLVALTVTDWVSAVIVICTLPLLPLFAALIGMYTRDETQARWVESDRLAGHFIDVMRGLPTLVGYQRAEHQVSVVAAVGERHRGATVRTLRTAFLSSAALEMLATISVAIVAVAVGLRLVHGEMGLQVGLTAILLAPEAYWPIRRVGQEFHSAAEGVEALDQLLDLGAGAEAPAPAATTATAGAGAADVAFGGDATVRVVGLGYIYPRGRSSVIRDLDFVCGIGLTVITGPSGCGKTTLLELLARVRRPVAGSVRLEGGVHYVTQRPFLAPATLRANLELAGPLPGGDDWLPAPLRELPDGLDTVIGDDGFGLSAGQRALLAITRAQLSDAPIVLLDEPTAHLDSESREQVHDLIRTLAQTRTVIIVSHSAELIALADRQIQLTPVADLDTAVAAASLPVADSMPRSTEPEPVTARLEWTSLWRPARGVWRAAFVGALASICGVALTATSGWLIVQASTKPPVLTLLVAIVCVRAFGIGRPVFRYFERIRSHDAALGDLAERRTSLYARLIPLTPARLGRRRRADVLTAAVRDLDDEVDVQVRALVPLVAAALAALIAVVVALFLSPLAGLVLLAVVLAAGCIAWLDLRLEWAGQRDALEARAEVGRRSQLIAANVSGLQAISAEASALADVDRAQRAAERATSRQARGRAFGIGMTTALMGVAVVAMAGVMHDAISSRSLEGPVAALLILGPLALTDLFGTLPDAVGALARGRQARARLRSLVDQEPAVRGAGAAAYTPGVGVPRLTTQELTASWDGEHRDLDATTLTVERGEHLALVGPNGVGKSTLLAVLARQLDPMSGSYEVDDREVRTMTLDQVRERIAIVDDEPHVFAGSLRANLVLARPDSTDQQIAAALVDAGLGRWLSQLPEGLDTLLGGGRDISGGERARLSIARAILSRRPVVLLDEPVAHLDQPTAQAVMDDLHTATSGSSVVIVTHQVSAERGCDRTIRVGDRRAEQMKVEVG</sequence>
<dbReference type="RefSeq" id="WP_145224397.1">
    <property type="nucleotide sequence ID" value="NZ_VIVQ01000001.1"/>
</dbReference>
<keyword evidence="3" id="KW-0547">Nucleotide-binding</keyword>
<feature type="transmembrane region" description="Helical" evidence="7">
    <location>
        <begin position="240"/>
        <end position="262"/>
    </location>
</feature>
<evidence type="ECO:0000313" key="10">
    <source>
        <dbReference type="EMBL" id="TWE11269.1"/>
    </source>
</evidence>
<evidence type="ECO:0000256" key="2">
    <source>
        <dbReference type="ARBA" id="ARBA00022692"/>
    </source>
</evidence>
<gene>
    <name evidence="10" type="ORF">BKA23_0031</name>
</gene>
<dbReference type="Gene3D" id="1.20.1560.10">
    <property type="entry name" value="ABC transporter type 1, transmembrane domain"/>
    <property type="match status" value="2"/>
</dbReference>
<dbReference type="InterPro" id="IPR017871">
    <property type="entry name" value="ABC_transporter-like_CS"/>
</dbReference>
<dbReference type="SMART" id="SM00382">
    <property type="entry name" value="AAA"/>
    <property type="match status" value="2"/>
</dbReference>
<feature type="transmembrane region" description="Helical" evidence="7">
    <location>
        <begin position="603"/>
        <end position="625"/>
    </location>
</feature>
<dbReference type="OrthoDB" id="3237158at2"/>
<dbReference type="Proteomes" id="UP000318297">
    <property type="component" value="Unassembled WGS sequence"/>
</dbReference>
<evidence type="ECO:0000256" key="1">
    <source>
        <dbReference type="ARBA" id="ARBA00004651"/>
    </source>
</evidence>